<name>A0A3N3ZSG2_9MICC</name>
<dbReference type="Proteomes" id="UP000270616">
    <property type="component" value="Unassembled WGS sequence"/>
</dbReference>
<keyword evidence="3" id="KW-1185">Reference proteome</keyword>
<dbReference type="InterPro" id="IPR000601">
    <property type="entry name" value="PKD_dom"/>
</dbReference>
<protein>
    <recommendedName>
        <fullName evidence="1">PKD domain-containing protein</fullName>
    </recommendedName>
</protein>
<evidence type="ECO:0000259" key="1">
    <source>
        <dbReference type="PROSITE" id="PS50093"/>
    </source>
</evidence>
<proteinExistence type="predicted"/>
<evidence type="ECO:0000313" key="2">
    <source>
        <dbReference type="EMBL" id="ROZ64396.1"/>
    </source>
</evidence>
<dbReference type="EMBL" id="RKMF01000003">
    <property type="protein sequence ID" value="ROZ64396.1"/>
    <property type="molecule type" value="Genomic_DNA"/>
</dbReference>
<dbReference type="AlphaFoldDB" id="A0A3N3ZSG2"/>
<gene>
    <name evidence="2" type="ORF">EDL96_03255</name>
</gene>
<accession>A0A3N3ZSG2</accession>
<dbReference type="PROSITE" id="PS50093">
    <property type="entry name" value="PKD"/>
    <property type="match status" value="1"/>
</dbReference>
<sequence>MSRPLCLPAGEVPDSGSMPIPVFTVEDLQRLDIAAATSVVEPAPHTLVNYNTNVYAEAEAQEFTTTLAGYPVTVRVYPIEYTWDYGDGATLGPTQLTGYPLDENEWDLETDTSHRYTETGDVQVGLSTTFEGEYSVAGGPWLAVDGTSTVDSAPVDVSVWRAKVRNYADDCNENPAGAGC</sequence>
<evidence type="ECO:0000313" key="3">
    <source>
        <dbReference type="Proteomes" id="UP000270616"/>
    </source>
</evidence>
<dbReference type="OrthoDB" id="5192284at2"/>
<organism evidence="2 3">
    <name type="scientific">Kocuria soli</name>
    <dbReference type="NCBI Taxonomy" id="2485125"/>
    <lineage>
        <taxon>Bacteria</taxon>
        <taxon>Bacillati</taxon>
        <taxon>Actinomycetota</taxon>
        <taxon>Actinomycetes</taxon>
        <taxon>Micrococcales</taxon>
        <taxon>Micrococcaceae</taxon>
        <taxon>Kocuria</taxon>
    </lineage>
</organism>
<comment type="caution">
    <text evidence="2">The sequence shown here is derived from an EMBL/GenBank/DDBJ whole genome shotgun (WGS) entry which is preliminary data.</text>
</comment>
<reference evidence="2 3" key="1">
    <citation type="submission" date="2018-10" db="EMBL/GenBank/DDBJ databases">
        <title>Kocuria sp. M5W7-7, whole genome shotgun sequence.</title>
        <authorList>
            <person name="Tuo L."/>
        </authorList>
    </citation>
    <scope>NUCLEOTIDE SEQUENCE [LARGE SCALE GENOMIC DNA]</scope>
    <source>
        <strain evidence="2 3">M5W7-7</strain>
    </source>
</reference>
<feature type="domain" description="PKD" evidence="1">
    <location>
        <begin position="78"/>
        <end position="129"/>
    </location>
</feature>